<keyword evidence="2" id="KW-1185">Reference proteome</keyword>
<reference evidence="1" key="1">
    <citation type="journal article" date="2021" name="Genome Biol. Evol.">
        <title>A High-Quality Reference Genome for a Parasitic Bivalve with Doubly Uniparental Inheritance (Bivalvia: Unionida).</title>
        <authorList>
            <person name="Smith C.H."/>
        </authorList>
    </citation>
    <scope>NUCLEOTIDE SEQUENCE</scope>
    <source>
        <strain evidence="1">CHS0354</strain>
    </source>
</reference>
<organism evidence="1 2">
    <name type="scientific">Potamilus streckersoni</name>
    <dbReference type="NCBI Taxonomy" id="2493646"/>
    <lineage>
        <taxon>Eukaryota</taxon>
        <taxon>Metazoa</taxon>
        <taxon>Spiralia</taxon>
        <taxon>Lophotrochozoa</taxon>
        <taxon>Mollusca</taxon>
        <taxon>Bivalvia</taxon>
        <taxon>Autobranchia</taxon>
        <taxon>Heteroconchia</taxon>
        <taxon>Palaeoheterodonta</taxon>
        <taxon>Unionida</taxon>
        <taxon>Unionoidea</taxon>
        <taxon>Unionidae</taxon>
        <taxon>Ambleminae</taxon>
        <taxon>Lampsilini</taxon>
        <taxon>Potamilus</taxon>
    </lineage>
</organism>
<reference evidence="1" key="3">
    <citation type="submission" date="2023-05" db="EMBL/GenBank/DDBJ databases">
        <authorList>
            <person name="Smith C.H."/>
        </authorList>
    </citation>
    <scope>NUCLEOTIDE SEQUENCE</scope>
    <source>
        <strain evidence="1">CHS0354</strain>
        <tissue evidence="1">Mantle</tissue>
    </source>
</reference>
<accession>A0AAE0RVG2</accession>
<dbReference type="Pfam" id="PF15112">
    <property type="entry name" value="DUF4559"/>
    <property type="match status" value="1"/>
</dbReference>
<evidence type="ECO:0000313" key="2">
    <source>
        <dbReference type="Proteomes" id="UP001195483"/>
    </source>
</evidence>
<sequence>MYCNAGTSYASFLFEIIGFGGVSIVNITSPDFAKVEMETQTPSDKVKDKEFINWMKLALVLYYMKSGLQNFINKCLYNLHKSIKENIHGGTGLSKTERCTTCKEDIVRKQLQAKSSYQCKSFCLDWVKQLLALHVTGIWTNVDWKKIEIPDLQFKPWECAKVFMSRQSQHSSTGPHECDHQALLTLLFNCTFFHEKLSAQGINRIQHV</sequence>
<dbReference type="Proteomes" id="UP001195483">
    <property type="component" value="Unassembled WGS sequence"/>
</dbReference>
<gene>
    <name evidence="1" type="ORF">CHS0354_012442</name>
</gene>
<evidence type="ECO:0000313" key="1">
    <source>
        <dbReference type="EMBL" id="KAK3580418.1"/>
    </source>
</evidence>
<comment type="caution">
    <text evidence="1">The sequence shown here is derived from an EMBL/GenBank/DDBJ whole genome shotgun (WGS) entry which is preliminary data.</text>
</comment>
<dbReference type="PANTHER" id="PTHR35083">
    <property type="entry name" value="RGD1565685 PROTEIN"/>
    <property type="match status" value="1"/>
</dbReference>
<dbReference type="AlphaFoldDB" id="A0AAE0RVG2"/>
<proteinExistence type="predicted"/>
<dbReference type="PANTHER" id="PTHR35083:SF1">
    <property type="entry name" value="RGD1565685 PROTEIN"/>
    <property type="match status" value="1"/>
</dbReference>
<dbReference type="EMBL" id="JAEAOA010000754">
    <property type="protein sequence ID" value="KAK3580418.1"/>
    <property type="molecule type" value="Genomic_DNA"/>
</dbReference>
<reference evidence="1" key="2">
    <citation type="journal article" date="2021" name="Genome Biol. Evol.">
        <title>Developing a high-quality reference genome for a parasitic bivalve with doubly uniparental inheritance (Bivalvia: Unionida).</title>
        <authorList>
            <person name="Smith C.H."/>
        </authorList>
    </citation>
    <scope>NUCLEOTIDE SEQUENCE</scope>
    <source>
        <strain evidence="1">CHS0354</strain>
        <tissue evidence="1">Mantle</tissue>
    </source>
</reference>
<feature type="non-terminal residue" evidence="1">
    <location>
        <position position="208"/>
    </location>
</feature>
<dbReference type="InterPro" id="IPR027897">
    <property type="entry name" value="DUF4559"/>
</dbReference>
<name>A0AAE0RVG2_9BIVA</name>
<protein>
    <submittedName>
        <fullName evidence="1">Uncharacterized protein</fullName>
    </submittedName>
</protein>